<gene>
    <name evidence="13" type="ORF">WJX75_005759</name>
</gene>
<comment type="caution">
    <text evidence="13">The sequence shown here is derived from an EMBL/GenBank/DDBJ whole genome shotgun (WGS) entry which is preliminary data.</text>
</comment>
<comment type="function">
    <text evidence="10">Mannosylates Man(2)GlcNAc(2)-dolichol diphosphate and Man(1)GlcNAc(2)-dolichol diphosphate to form Man(3)GlcNAc(2)-dolichol diphosphate.</text>
</comment>
<comment type="subcellular location">
    <subcellularLocation>
        <location evidence="10">Endoplasmic reticulum membrane</location>
        <topology evidence="10">Single-pass membrane protein</topology>
    </subcellularLocation>
</comment>
<dbReference type="InterPro" id="IPR028098">
    <property type="entry name" value="Glyco_trans_4-like_N"/>
</dbReference>
<evidence type="ECO:0000256" key="5">
    <source>
        <dbReference type="ARBA" id="ARBA00022824"/>
    </source>
</evidence>
<organism evidence="13 14">
    <name type="scientific">Coccomyxa subellipsoidea</name>
    <dbReference type="NCBI Taxonomy" id="248742"/>
    <lineage>
        <taxon>Eukaryota</taxon>
        <taxon>Viridiplantae</taxon>
        <taxon>Chlorophyta</taxon>
        <taxon>core chlorophytes</taxon>
        <taxon>Trebouxiophyceae</taxon>
        <taxon>Trebouxiophyceae incertae sedis</taxon>
        <taxon>Coccomyxaceae</taxon>
        <taxon>Coccomyxa</taxon>
    </lineage>
</organism>
<feature type="domain" description="Glycosyl transferase family 1" evidence="11">
    <location>
        <begin position="229"/>
        <end position="397"/>
    </location>
</feature>
<keyword evidence="7 10" id="KW-0472">Membrane</keyword>
<dbReference type="Gene3D" id="3.40.50.2000">
    <property type="entry name" value="Glycogen Phosphorylase B"/>
    <property type="match status" value="2"/>
</dbReference>
<accession>A0ABR2YY19</accession>
<evidence type="ECO:0000256" key="9">
    <source>
        <dbReference type="ARBA" id="ARBA00045104"/>
    </source>
</evidence>
<keyword evidence="4 10" id="KW-0812">Transmembrane</keyword>
<feature type="transmembrane region" description="Helical" evidence="10">
    <location>
        <begin position="84"/>
        <end position="102"/>
    </location>
</feature>
<dbReference type="InterPro" id="IPR001296">
    <property type="entry name" value="Glyco_trans_1"/>
</dbReference>
<dbReference type="CDD" id="cd03805">
    <property type="entry name" value="GT4_ALG2-like"/>
    <property type="match status" value="1"/>
</dbReference>
<dbReference type="Pfam" id="PF00534">
    <property type="entry name" value="Glycos_transf_1"/>
    <property type="match status" value="1"/>
</dbReference>
<dbReference type="SUPFAM" id="SSF53756">
    <property type="entry name" value="UDP-Glycosyltransferase/glycogen phosphorylase"/>
    <property type="match status" value="1"/>
</dbReference>
<evidence type="ECO:0000256" key="2">
    <source>
        <dbReference type="ARBA" id="ARBA00022676"/>
    </source>
</evidence>
<comment type="catalytic activity">
    <reaction evidence="9 10">
        <text>an alpha-D-Man-(1-&gt;3)-beta-D-Man-(1-&gt;4)-beta-D-GlcNAc-(1-&gt;4)-alpha-D-GlcNAc-diphospho-di-trans,poly-cis-dolichol + GDP-alpha-D-mannose = an alpha-D-Man-(1-&gt;3)-[alpha-D-Man-(1-&gt;6)]-beta-D-Man-(1-&gt;4)-beta-D-GlcNAc-(1-&gt;4)-alpha-D-GlcNAc-diphospho-di-trans,poly-cis-dolichol + GDP + H(+)</text>
        <dbReference type="Rhea" id="RHEA:29519"/>
        <dbReference type="Rhea" id="RHEA-COMP:19513"/>
        <dbReference type="Rhea" id="RHEA-COMP:19515"/>
        <dbReference type="ChEBI" id="CHEBI:15378"/>
        <dbReference type="ChEBI" id="CHEBI:57527"/>
        <dbReference type="ChEBI" id="CHEBI:58189"/>
        <dbReference type="ChEBI" id="CHEBI:132510"/>
        <dbReference type="ChEBI" id="CHEBI:132511"/>
        <dbReference type="EC" id="2.4.1.257"/>
    </reaction>
    <physiologicalReaction direction="left-to-right" evidence="9 10">
        <dbReference type="Rhea" id="RHEA:29520"/>
    </physiologicalReaction>
</comment>
<evidence type="ECO:0000313" key="14">
    <source>
        <dbReference type="Proteomes" id="UP001491310"/>
    </source>
</evidence>
<sequence length="423" mass="46856">MAHLQSNENRLLIAFCHPDLGLGGAERLIVDAACELASHGNSVDVYTAHYDKNRCFSETLGGSFSVTVCGNWFPRSIFNRMHALCAYVRCVLIAAYIAWTAFRRKRPYDVVFVDQVSAAVPVLRLLTSSKVLFYCHFPDQLLAKRRSRLHSSYRAVLDAVEEYTTGQAHQLLVNSTFTQGVFLKTFRRLKKRGIVPSVFYPAVQLPSDEDAAEVDWEYRLDPDLAGFLHGKRVFLSINRFERKKNLGLAVRAFGVLQNEYGGQAEVSHSVLVLAGGYDKRLAENREHFCEVQELVQRLGLADKVRLVASFSDAQRSALLAAAACVLYTPENEHFGIVPLEAMAAGRPVVACDSGGPKETVVDGTTGFLCPPEPAAFAAAMARLADPEKSADMGRQARFHVQKTFSRAAFGRKLNDVVHKLART</sequence>
<comment type="similarity">
    <text evidence="10">Belongs to the glycosyltransferase group 1 family.</text>
</comment>
<keyword evidence="5" id="KW-0256">Endoplasmic reticulum</keyword>
<proteinExistence type="inferred from homology"/>
<protein>
    <recommendedName>
        <fullName evidence="10">Alpha-1,3/1,6-mannosyltransferase ALG2</fullName>
        <ecNumber evidence="10">2.4.1.132</ecNumber>
        <ecNumber evidence="10">2.4.1.257</ecNumber>
    </recommendedName>
    <alternativeName>
        <fullName evidence="10">GDP-Man:Man(1)GlcNAc(2)-PP-Dol alpha-1,3-mannosyltransferase</fullName>
    </alternativeName>
</protein>
<evidence type="ECO:0000256" key="8">
    <source>
        <dbReference type="ARBA" id="ARBA00045103"/>
    </source>
</evidence>
<dbReference type="EC" id="2.4.1.257" evidence="10"/>
<comment type="catalytic activity">
    <reaction evidence="8 10">
        <text>a beta-D-Man-(1-&gt;4)-beta-D-GlcNAc-(1-&gt;4)-alpha-D-GlcNAc-diphospho-di-trans,poly-cis-dolichol + GDP-alpha-D-mannose = an alpha-D-Man-(1-&gt;3)-beta-D-Man-(1-&gt;4)-beta-D-GlcNAc-(1-&gt;4)-alpha-D-GlcNAc-diphospho-di-trans,poly-cis-dolichol + GDP + H(+)</text>
        <dbReference type="Rhea" id="RHEA:29515"/>
        <dbReference type="Rhea" id="RHEA-COMP:19511"/>
        <dbReference type="Rhea" id="RHEA-COMP:19513"/>
        <dbReference type="ChEBI" id="CHEBI:15378"/>
        <dbReference type="ChEBI" id="CHEBI:57527"/>
        <dbReference type="ChEBI" id="CHEBI:58189"/>
        <dbReference type="ChEBI" id="CHEBI:58472"/>
        <dbReference type="ChEBI" id="CHEBI:132510"/>
        <dbReference type="EC" id="2.4.1.132"/>
    </reaction>
    <physiologicalReaction direction="left-to-right" evidence="8 10">
        <dbReference type="Rhea" id="RHEA:29516"/>
    </physiologicalReaction>
</comment>
<evidence type="ECO:0000259" key="12">
    <source>
        <dbReference type="Pfam" id="PF13439"/>
    </source>
</evidence>
<dbReference type="EC" id="2.4.1.132" evidence="10"/>
<reference evidence="13 14" key="1">
    <citation type="journal article" date="2024" name="Nat. Commun.">
        <title>Phylogenomics reveals the evolutionary origins of lichenization in chlorophyte algae.</title>
        <authorList>
            <person name="Puginier C."/>
            <person name="Libourel C."/>
            <person name="Otte J."/>
            <person name="Skaloud P."/>
            <person name="Haon M."/>
            <person name="Grisel S."/>
            <person name="Petersen M."/>
            <person name="Berrin J.G."/>
            <person name="Delaux P.M."/>
            <person name="Dal Grande F."/>
            <person name="Keller J."/>
        </authorList>
    </citation>
    <scope>NUCLEOTIDE SEQUENCE [LARGE SCALE GENOMIC DNA]</scope>
    <source>
        <strain evidence="13 14">SAG 216-7</strain>
    </source>
</reference>
<feature type="domain" description="Glycosyltransferase subfamily 4-like N-terminal" evidence="12">
    <location>
        <begin position="23"/>
        <end position="186"/>
    </location>
</feature>
<evidence type="ECO:0000313" key="13">
    <source>
        <dbReference type="EMBL" id="KAK9916683.1"/>
    </source>
</evidence>
<evidence type="ECO:0000256" key="3">
    <source>
        <dbReference type="ARBA" id="ARBA00022679"/>
    </source>
</evidence>
<evidence type="ECO:0000259" key="11">
    <source>
        <dbReference type="Pfam" id="PF00534"/>
    </source>
</evidence>
<evidence type="ECO:0000256" key="1">
    <source>
        <dbReference type="ARBA" id="ARBA00004922"/>
    </source>
</evidence>
<dbReference type="EMBL" id="JALJOT010000003">
    <property type="protein sequence ID" value="KAK9916683.1"/>
    <property type="molecule type" value="Genomic_DNA"/>
</dbReference>
<dbReference type="PANTHER" id="PTHR45918">
    <property type="entry name" value="ALPHA-1,3/1,6-MANNOSYLTRANSFERASE ALG2"/>
    <property type="match status" value="1"/>
</dbReference>
<dbReference type="InterPro" id="IPR027054">
    <property type="entry name" value="ALG2"/>
</dbReference>
<keyword evidence="3 10" id="KW-0808">Transferase</keyword>
<dbReference type="PANTHER" id="PTHR45918:SF1">
    <property type="entry name" value="ALPHA-1,3_1,6-MANNOSYLTRANSFERASE ALG2"/>
    <property type="match status" value="1"/>
</dbReference>
<keyword evidence="6 10" id="KW-1133">Transmembrane helix</keyword>
<evidence type="ECO:0000256" key="10">
    <source>
        <dbReference type="RuleBase" id="RU367136"/>
    </source>
</evidence>
<evidence type="ECO:0000256" key="6">
    <source>
        <dbReference type="ARBA" id="ARBA00022989"/>
    </source>
</evidence>
<dbReference type="Proteomes" id="UP001491310">
    <property type="component" value="Unassembled WGS sequence"/>
</dbReference>
<keyword evidence="2 10" id="KW-0328">Glycosyltransferase</keyword>
<comment type="pathway">
    <text evidence="1 10">Protein modification; protein glycosylation.</text>
</comment>
<keyword evidence="14" id="KW-1185">Reference proteome</keyword>
<evidence type="ECO:0000256" key="4">
    <source>
        <dbReference type="ARBA" id="ARBA00022692"/>
    </source>
</evidence>
<dbReference type="Pfam" id="PF13439">
    <property type="entry name" value="Glyco_transf_4"/>
    <property type="match status" value="1"/>
</dbReference>
<evidence type="ECO:0000256" key="7">
    <source>
        <dbReference type="ARBA" id="ARBA00023136"/>
    </source>
</evidence>
<name>A0ABR2YY19_9CHLO</name>